<organism evidence="3 4">
    <name type="scientific">Hyphomicrobium nitrativorans NL23</name>
    <dbReference type="NCBI Taxonomy" id="1029756"/>
    <lineage>
        <taxon>Bacteria</taxon>
        <taxon>Pseudomonadati</taxon>
        <taxon>Pseudomonadota</taxon>
        <taxon>Alphaproteobacteria</taxon>
        <taxon>Hyphomicrobiales</taxon>
        <taxon>Hyphomicrobiaceae</taxon>
        <taxon>Hyphomicrobium</taxon>
    </lineage>
</organism>
<evidence type="ECO:0000256" key="2">
    <source>
        <dbReference type="SAM" id="SignalP"/>
    </source>
</evidence>
<dbReference type="EMBL" id="CP006912">
    <property type="protein sequence ID" value="AHB50170.1"/>
    <property type="molecule type" value="Genomic_DNA"/>
</dbReference>
<dbReference type="HOGENOM" id="CLU_1037367_0_0_5"/>
<sequence>MTKKRFLAIAAAFAVLVPLASAEAQRGRDDWRPDNRTDWELLGTAQIGTRIERDVIEVGRREGRFQSIGFTVTGGDARIEELKIVYGGNDSEVLKVGEVFKAGTRSRPIDLAGRGGSFIQRIEIAYRAFGPVKIEVFGEKRRAAAWAELGCHRVGFLETNDVIKVGRREGAFRALKLTVEDSTLRLNRLRVVFGDRSVQTFDVRSAIPAGSETRSIDLDGRRRTIERVELEYIPTISLKRGPRVCVLAQEGEDGGRGGRGGGQRPGRR</sequence>
<evidence type="ECO:0000313" key="4">
    <source>
        <dbReference type="Proteomes" id="UP000018542"/>
    </source>
</evidence>
<accession>V5SJA2</accession>
<proteinExistence type="predicted"/>
<dbReference type="PATRIC" id="fig|1029756.8.peg.2053"/>
<feature type="signal peptide" evidence="2">
    <location>
        <begin position="1"/>
        <end position="22"/>
    </location>
</feature>
<name>V5SJA2_9HYPH</name>
<dbReference type="AlphaFoldDB" id="V5SJA2"/>
<keyword evidence="2" id="KW-0732">Signal</keyword>
<dbReference type="OrthoDB" id="7573906at2"/>
<dbReference type="Proteomes" id="UP000018542">
    <property type="component" value="Chromosome"/>
</dbReference>
<dbReference type="KEGG" id="hni:W911_09860"/>
<keyword evidence="4" id="KW-1185">Reference proteome</keyword>
<dbReference type="RefSeq" id="WP_023787333.1">
    <property type="nucleotide sequence ID" value="NC_022997.1"/>
</dbReference>
<feature type="region of interest" description="Disordered" evidence="1">
    <location>
        <begin position="249"/>
        <end position="268"/>
    </location>
</feature>
<evidence type="ECO:0000256" key="1">
    <source>
        <dbReference type="SAM" id="MobiDB-lite"/>
    </source>
</evidence>
<reference evidence="3 4" key="1">
    <citation type="journal article" date="2014" name="Genome Announc.">
        <title>Complete Genome Sequence of Hyphomicrobium nitrativorans Strain NL23, a Denitrifying Bacterium Isolated from Biofilm of a Methanol-Fed Denitrification System Treating Seawater at the Montreal Biodome.</title>
        <authorList>
            <person name="Martineau C."/>
            <person name="Villeneuve C."/>
            <person name="Mauffrey F."/>
            <person name="Villemur R."/>
        </authorList>
    </citation>
    <scope>NUCLEOTIDE SEQUENCE [LARGE SCALE GENOMIC DNA]</scope>
    <source>
        <strain evidence="3">NL23</strain>
    </source>
</reference>
<evidence type="ECO:0000313" key="3">
    <source>
        <dbReference type="EMBL" id="AHB50170.1"/>
    </source>
</evidence>
<gene>
    <name evidence="3" type="ORF">W911_09860</name>
</gene>
<feature type="chain" id="PRO_5004740738" evidence="2">
    <location>
        <begin position="23"/>
        <end position="268"/>
    </location>
</feature>
<feature type="compositionally biased region" description="Gly residues" evidence="1">
    <location>
        <begin position="257"/>
        <end position="268"/>
    </location>
</feature>
<protein>
    <submittedName>
        <fullName evidence="3">Uncharacterized protein</fullName>
    </submittedName>
</protein>
<dbReference type="STRING" id="1029756.W911_09860"/>